<proteinExistence type="evidence at transcript level"/>
<organism evidence="1">
    <name type="scientific">Homo sapiens</name>
    <name type="common">Human</name>
    <dbReference type="NCBI Taxonomy" id="9606"/>
    <lineage>
        <taxon>Eukaryota</taxon>
        <taxon>Metazoa</taxon>
        <taxon>Chordata</taxon>
        <taxon>Craniata</taxon>
        <taxon>Vertebrata</taxon>
        <taxon>Euteleostomi</taxon>
        <taxon>Mammalia</taxon>
        <taxon>Eutheria</taxon>
        <taxon>Euarchontoglires</taxon>
        <taxon>Primates</taxon>
        <taxon>Haplorrhini</taxon>
        <taxon>Catarrhini</taxon>
        <taxon>Hominidae</taxon>
        <taxon>Homo</taxon>
    </lineage>
</organism>
<accession>Q9H5D3</accession>
<dbReference type="EMBL" id="AK027211">
    <property type="protein sequence ID" value="BAB15694.1"/>
    <property type="molecule type" value="mRNA"/>
</dbReference>
<dbReference type="AlphaFoldDB" id="Q9H5D3"/>
<sequence>MLHMGLAHVKRMPRSSRLQCKEAQAFFSLQSGTYRVLSTPLKLGVWEEKKHWAALLQPVSLGRKWKKRPCNLDDYVWGQLKYIPLKFSFTAAAADRQCVKAAEPGEPSMHAAATAMAGTRAGTTFDELQCQEDMVCTRFENKAYVNTNDFTRQ</sequence>
<reference evidence="1" key="1">
    <citation type="submission" date="2000-08" db="EMBL/GenBank/DDBJ databases">
        <title>NEDO human cDNA sequencing project.</title>
        <authorList>
            <person name="Kawakami T."/>
            <person name="Noguchi S."/>
            <person name="Itoh T."/>
            <person name="Shigeta K."/>
            <person name="Senba T."/>
            <person name="Matsumura K."/>
            <person name="Nakajima Y."/>
            <person name="Mizuno T."/>
            <person name="Morinaga M."/>
            <person name="Tanigami A."/>
            <person name="Fujiwara T."/>
            <person name="Ono T."/>
            <person name="Yamada K."/>
            <person name="Fujii Y."/>
            <person name="Ozaki K."/>
            <person name="Hirao M."/>
            <person name="Ohmori Y."/>
            <person name="Ota T."/>
            <person name="Suzuki Y."/>
            <person name="Obayashi M."/>
            <person name="Nishi T."/>
            <person name="Shibahara T."/>
            <person name="Tanaka T."/>
            <person name="Nakamura Y."/>
            <person name="Isogai T."/>
            <person name="Sugano S."/>
        </authorList>
    </citation>
    <scope>NUCLEOTIDE SEQUENCE</scope>
    <source>
        <tissue evidence="1">Human lung</tissue>
    </source>
</reference>
<protein>
    <submittedName>
        <fullName evidence="1">cDNA: FLJ23558 fis, clone LNG09703</fullName>
    </submittedName>
</protein>
<name>Q9H5D3_HUMAN</name>
<evidence type="ECO:0000313" key="1">
    <source>
        <dbReference type="EMBL" id="BAB15694.1"/>
    </source>
</evidence>